<evidence type="ECO:0000313" key="2">
    <source>
        <dbReference type="EnsemblMetazoa" id="tetur16g00670.1"/>
    </source>
</evidence>
<dbReference type="AlphaFoldDB" id="T1KNE4"/>
<keyword evidence="3" id="KW-1185">Reference proteome</keyword>
<dbReference type="EMBL" id="CAEY01000276">
    <property type="status" value="NOT_ANNOTATED_CDS"/>
    <property type="molecule type" value="Genomic_DNA"/>
</dbReference>
<sequence length="403" mass="46532">MGKVISQSKVKRKKIKKLKTKMEKSRQFSKLSAYFEKQLLIHFNYIPVNHSKRRQLVSYIALIIFISVTIKTIVFTLLPADNPILYYLGDATIEFGAIRTPLDCMLSIWTLGGLYCGLFLKYTNQSVKHQHWVRVNQLLNTKSPAEMKVIKLFLHQTQSNLILAFLVTVGLNIPLLFQCPPGFYSLNIVYLGLHGVAGFLVSAYAINFAFFFGLDMFFVARRFKSYYRSLKTLVRYKAISDFKRDTLIRRSVRHITSQLKQIIETYHFWEKLNHACFISSFINQSLILYLVFCSPTRQDLKIVLSVYGLLNCATGQSLHFISANYAQKQIDHAISQLHNANTKTSQIKTKLENLNFLEYVDQRKYFTIFGSLEYSSKNLVTVTIENAATLLLLVTNLGYRQIF</sequence>
<protein>
    <recommendedName>
        <fullName evidence="4">Gustatory receptor</fullName>
    </recommendedName>
</protein>
<proteinExistence type="predicted"/>
<dbReference type="HOGENOM" id="CLU_718312_0_0_1"/>
<evidence type="ECO:0000256" key="1">
    <source>
        <dbReference type="SAM" id="Phobius"/>
    </source>
</evidence>
<dbReference type="EnsemblMetazoa" id="tetur16g00670.1">
    <property type="protein sequence ID" value="tetur16g00670.1"/>
    <property type="gene ID" value="tetur16g00670"/>
</dbReference>
<reference evidence="3" key="1">
    <citation type="submission" date="2011-08" db="EMBL/GenBank/DDBJ databases">
        <authorList>
            <person name="Rombauts S."/>
        </authorList>
    </citation>
    <scope>NUCLEOTIDE SEQUENCE</scope>
    <source>
        <strain evidence="3">London</strain>
    </source>
</reference>
<organism evidence="2 3">
    <name type="scientific">Tetranychus urticae</name>
    <name type="common">Two-spotted spider mite</name>
    <dbReference type="NCBI Taxonomy" id="32264"/>
    <lineage>
        <taxon>Eukaryota</taxon>
        <taxon>Metazoa</taxon>
        <taxon>Ecdysozoa</taxon>
        <taxon>Arthropoda</taxon>
        <taxon>Chelicerata</taxon>
        <taxon>Arachnida</taxon>
        <taxon>Acari</taxon>
        <taxon>Acariformes</taxon>
        <taxon>Trombidiformes</taxon>
        <taxon>Prostigmata</taxon>
        <taxon>Eleutherengona</taxon>
        <taxon>Raphignathae</taxon>
        <taxon>Tetranychoidea</taxon>
        <taxon>Tetranychidae</taxon>
        <taxon>Tetranychus</taxon>
    </lineage>
</organism>
<name>T1KNE4_TETUR</name>
<accession>T1KNE4</accession>
<evidence type="ECO:0008006" key="4">
    <source>
        <dbReference type="Google" id="ProtNLM"/>
    </source>
</evidence>
<keyword evidence="1" id="KW-0472">Membrane</keyword>
<reference evidence="2" key="2">
    <citation type="submission" date="2015-06" db="UniProtKB">
        <authorList>
            <consortium name="EnsemblMetazoa"/>
        </authorList>
    </citation>
    <scope>IDENTIFICATION</scope>
</reference>
<keyword evidence="1" id="KW-1133">Transmembrane helix</keyword>
<keyword evidence="1" id="KW-0812">Transmembrane</keyword>
<evidence type="ECO:0000313" key="3">
    <source>
        <dbReference type="Proteomes" id="UP000015104"/>
    </source>
</evidence>
<feature type="transmembrane region" description="Helical" evidence="1">
    <location>
        <begin position="197"/>
        <end position="220"/>
    </location>
</feature>
<feature type="transmembrane region" description="Helical" evidence="1">
    <location>
        <begin position="98"/>
        <end position="120"/>
    </location>
</feature>
<feature type="transmembrane region" description="Helical" evidence="1">
    <location>
        <begin position="160"/>
        <end position="177"/>
    </location>
</feature>
<feature type="transmembrane region" description="Helical" evidence="1">
    <location>
        <begin position="56"/>
        <end position="78"/>
    </location>
</feature>
<dbReference type="Proteomes" id="UP000015104">
    <property type="component" value="Unassembled WGS sequence"/>
</dbReference>